<dbReference type="GO" id="GO:0009055">
    <property type="term" value="F:electron transfer activity"/>
    <property type="evidence" value="ECO:0007669"/>
    <property type="project" value="InterPro"/>
</dbReference>
<evidence type="ECO:0000256" key="5">
    <source>
        <dbReference type="PIRSR" id="PIRSR000018-51"/>
    </source>
</evidence>
<dbReference type="EMBL" id="VLTJ01000022">
    <property type="protein sequence ID" value="TSH95082.1"/>
    <property type="molecule type" value="Genomic_DNA"/>
</dbReference>
<keyword evidence="6" id="KW-1133">Transmembrane helix</keyword>
<feature type="transmembrane region" description="Helical" evidence="6">
    <location>
        <begin position="7"/>
        <end position="28"/>
    </location>
</feature>
<dbReference type="GO" id="GO:0020037">
    <property type="term" value="F:heme binding"/>
    <property type="evidence" value="ECO:0007669"/>
    <property type="project" value="InterPro"/>
</dbReference>
<keyword evidence="1 4" id="KW-0349">Heme</keyword>
<sequence length="435" mass="46072">MRLPRWAGILGGVLLAAILVAGTAMYWLGTRDAPPVPASTTRFDDPDLVLRGEYLARLGNCATCHTTRGGTPYAGGRAVPTPFGTLYGPNLTPDDDTGIGRWSADDFWRALHEGKAPGGRLLYPAFPYPDYTQVTRADADAIYAYLRALPPARQESPPHALRFPYDQPLALAFWRALYFRPAAFVPEDGQDALWNRGAYLVRGLTHCAACHTPRNALGANRADAPLAGGMIPVLEWYAPPLAGNAPEGLGNWQEADVAALLRTGVSARGTAAGPMADVVYESLQHLTEADTQAMARYLKSLPPSPHVAAQAAAEGAGRGTGAAGLMSHGAQVYAQHCADCHGSQGEGRAPAFPPLAGNLSVLAHSTANTIRVVLNGGYAPGTQGNPRPHGMPPFRQSLSDNDVAAVVTYIRGSWGNEAAPVSPPDVRSFRSLPLY</sequence>
<comment type="caution">
    <text evidence="8">The sequence shown here is derived from an EMBL/GenBank/DDBJ whole genome shotgun (WGS) entry which is preliminary data.</text>
</comment>
<dbReference type="InterPro" id="IPR036909">
    <property type="entry name" value="Cyt_c-like_dom_sf"/>
</dbReference>
<feature type="binding site" description="covalent" evidence="4">
    <location>
        <position position="61"/>
    </location>
    <ligand>
        <name>heme c</name>
        <dbReference type="ChEBI" id="CHEBI:61717"/>
        <label>1</label>
    </ligand>
</feature>
<dbReference type="InterPro" id="IPR009056">
    <property type="entry name" value="Cyt_c-like_dom"/>
</dbReference>
<protein>
    <submittedName>
        <fullName evidence="8">C-type cytochrome</fullName>
    </submittedName>
</protein>
<dbReference type="InterPro" id="IPR014353">
    <property type="entry name" value="Membr-bd_ADH_cyt_c"/>
</dbReference>
<dbReference type="Pfam" id="PF00034">
    <property type="entry name" value="Cytochrom_C"/>
    <property type="match status" value="3"/>
</dbReference>
<evidence type="ECO:0000256" key="1">
    <source>
        <dbReference type="ARBA" id="ARBA00022617"/>
    </source>
</evidence>
<feature type="binding site" description="axial binding residue" evidence="5">
    <location>
        <position position="341"/>
    </location>
    <ligand>
        <name>heme c</name>
        <dbReference type="ChEBI" id="CHEBI:61717"/>
        <label>3</label>
    </ligand>
    <ligandPart>
        <name>Fe</name>
        <dbReference type="ChEBI" id="CHEBI:18248"/>
    </ligandPart>
</feature>
<evidence type="ECO:0000256" key="6">
    <source>
        <dbReference type="SAM" id="Phobius"/>
    </source>
</evidence>
<dbReference type="AlphaFoldDB" id="A0A556AQ93"/>
<evidence type="ECO:0000313" key="8">
    <source>
        <dbReference type="EMBL" id="TSH95082.1"/>
    </source>
</evidence>
<feature type="binding site" description="covalent" evidence="4">
    <location>
        <position position="207"/>
    </location>
    <ligand>
        <name>heme c</name>
        <dbReference type="ChEBI" id="CHEBI:61717"/>
        <label>2</label>
    </ligand>
</feature>
<dbReference type="PROSITE" id="PS51007">
    <property type="entry name" value="CYTC"/>
    <property type="match status" value="3"/>
</dbReference>
<accession>A0A556AQ93</accession>
<evidence type="ECO:0000256" key="4">
    <source>
        <dbReference type="PIRSR" id="PIRSR000018-50"/>
    </source>
</evidence>
<keyword evidence="3 5" id="KW-0408">Iron</keyword>
<evidence type="ECO:0000256" key="2">
    <source>
        <dbReference type="ARBA" id="ARBA00022723"/>
    </source>
</evidence>
<dbReference type="OrthoDB" id="9809720at2"/>
<comment type="cofactor">
    <cofactor evidence="4">
        <name>heme c</name>
        <dbReference type="ChEBI" id="CHEBI:61717"/>
    </cofactor>
    <text evidence="4">Binds 3 heme c groups covalently per subunit.</text>
</comment>
<keyword evidence="6" id="KW-0812">Transmembrane</keyword>
<dbReference type="InterPro" id="IPR051459">
    <property type="entry name" value="Cytochrome_c-type_DH"/>
</dbReference>
<evidence type="ECO:0000256" key="3">
    <source>
        <dbReference type="ARBA" id="ARBA00023004"/>
    </source>
</evidence>
<name>A0A556AQ93_9BURK</name>
<feature type="domain" description="Cytochrome c" evidence="7">
    <location>
        <begin position="192"/>
        <end position="302"/>
    </location>
</feature>
<keyword evidence="2 5" id="KW-0479">Metal-binding</keyword>
<keyword evidence="9" id="KW-1185">Reference proteome</keyword>
<evidence type="ECO:0000259" key="7">
    <source>
        <dbReference type="PROSITE" id="PS51007"/>
    </source>
</evidence>
<feature type="binding site" description="covalent" evidence="4">
    <location>
        <position position="64"/>
    </location>
    <ligand>
        <name>heme c</name>
        <dbReference type="ChEBI" id="CHEBI:61717"/>
        <label>1</label>
    </ligand>
</feature>
<feature type="binding site" description="covalent" evidence="4">
    <location>
        <position position="340"/>
    </location>
    <ligand>
        <name>heme c</name>
        <dbReference type="ChEBI" id="CHEBI:61717"/>
        <label>3</label>
    </ligand>
</feature>
<organism evidence="8 9">
    <name type="scientific">Verticiella sediminum</name>
    <dbReference type="NCBI Taxonomy" id="1247510"/>
    <lineage>
        <taxon>Bacteria</taxon>
        <taxon>Pseudomonadati</taxon>
        <taxon>Pseudomonadota</taxon>
        <taxon>Betaproteobacteria</taxon>
        <taxon>Burkholderiales</taxon>
        <taxon>Alcaligenaceae</taxon>
        <taxon>Verticiella</taxon>
    </lineage>
</organism>
<feature type="domain" description="Cytochrome c" evidence="7">
    <location>
        <begin position="47"/>
        <end position="150"/>
    </location>
</feature>
<dbReference type="Proteomes" id="UP000318405">
    <property type="component" value="Unassembled WGS sequence"/>
</dbReference>
<reference evidence="8 9" key="1">
    <citation type="submission" date="2019-07" db="EMBL/GenBank/DDBJ databases">
        <title>Qingshengfaniella alkalisoli gen. nov., sp. nov., isolated from saline soil.</title>
        <authorList>
            <person name="Xu L."/>
            <person name="Huang X.-X."/>
            <person name="Sun J.-Q."/>
        </authorList>
    </citation>
    <scope>NUCLEOTIDE SEQUENCE [LARGE SCALE GENOMIC DNA]</scope>
    <source>
        <strain evidence="8 9">DSM 27279</strain>
    </source>
</reference>
<dbReference type="PIRSF" id="PIRSF000018">
    <property type="entry name" value="Mb_ADH_cyt_c"/>
    <property type="match status" value="1"/>
</dbReference>
<feature type="binding site" description="covalent" evidence="4">
    <location>
        <position position="210"/>
    </location>
    <ligand>
        <name>heme c</name>
        <dbReference type="ChEBI" id="CHEBI:61717"/>
        <label>2</label>
    </ligand>
</feature>
<dbReference type="PANTHER" id="PTHR35008:SF4">
    <property type="entry name" value="BLL4482 PROTEIN"/>
    <property type="match status" value="1"/>
</dbReference>
<dbReference type="GO" id="GO:0016614">
    <property type="term" value="F:oxidoreductase activity, acting on CH-OH group of donors"/>
    <property type="evidence" value="ECO:0007669"/>
    <property type="project" value="InterPro"/>
</dbReference>
<proteinExistence type="predicted"/>
<dbReference type="RefSeq" id="WP_143948394.1">
    <property type="nucleotide sequence ID" value="NZ_BAABMB010000007.1"/>
</dbReference>
<dbReference type="Gene3D" id="1.10.760.10">
    <property type="entry name" value="Cytochrome c-like domain"/>
    <property type="match status" value="3"/>
</dbReference>
<feature type="binding site" description="axial binding residue" evidence="5">
    <location>
        <position position="211"/>
    </location>
    <ligand>
        <name>heme c</name>
        <dbReference type="ChEBI" id="CHEBI:61717"/>
        <label>2</label>
    </ligand>
    <ligandPart>
        <name>Fe</name>
        <dbReference type="ChEBI" id="CHEBI:18248"/>
    </ligandPart>
</feature>
<evidence type="ECO:0000313" key="9">
    <source>
        <dbReference type="Proteomes" id="UP000318405"/>
    </source>
</evidence>
<feature type="binding site" description="covalent" evidence="4">
    <location>
        <position position="337"/>
    </location>
    <ligand>
        <name>heme c</name>
        <dbReference type="ChEBI" id="CHEBI:61717"/>
        <label>3</label>
    </ligand>
</feature>
<dbReference type="SUPFAM" id="SSF46626">
    <property type="entry name" value="Cytochrome c"/>
    <property type="match status" value="3"/>
</dbReference>
<keyword evidence="6" id="KW-0472">Membrane</keyword>
<dbReference type="GO" id="GO:0005506">
    <property type="term" value="F:iron ion binding"/>
    <property type="evidence" value="ECO:0007669"/>
    <property type="project" value="InterPro"/>
</dbReference>
<feature type="binding site" description="axial binding residue" evidence="5">
    <location>
        <position position="65"/>
    </location>
    <ligand>
        <name>heme c</name>
        <dbReference type="ChEBI" id="CHEBI:61717"/>
        <label>1</label>
    </ligand>
    <ligandPart>
        <name>Fe</name>
        <dbReference type="ChEBI" id="CHEBI:18248"/>
    </ligandPart>
</feature>
<gene>
    <name evidence="8" type="ORF">FOZ76_11505</name>
</gene>
<feature type="domain" description="Cytochrome c" evidence="7">
    <location>
        <begin position="324"/>
        <end position="414"/>
    </location>
</feature>
<dbReference type="GO" id="GO:0016020">
    <property type="term" value="C:membrane"/>
    <property type="evidence" value="ECO:0007669"/>
    <property type="project" value="InterPro"/>
</dbReference>
<dbReference type="PANTHER" id="PTHR35008">
    <property type="entry name" value="BLL4482 PROTEIN-RELATED"/>
    <property type="match status" value="1"/>
</dbReference>